<evidence type="ECO:0000313" key="3">
    <source>
        <dbReference type="Proteomes" id="UP001149140"/>
    </source>
</evidence>
<reference evidence="2" key="1">
    <citation type="submission" date="2022-10" db="EMBL/GenBank/DDBJ databases">
        <title>The WGS of Solirubrobacter ginsenosidimutans DSM 21036.</title>
        <authorList>
            <person name="Jiang Z."/>
        </authorList>
    </citation>
    <scope>NUCLEOTIDE SEQUENCE</scope>
    <source>
        <strain evidence="2">DSM 21036</strain>
    </source>
</reference>
<sequence length="172" mass="17866">MGLEAHAAIEPGASAPPPRPTRGSSTRTTKARSPATRTAASTALARPYRWTTEVTVHIDRHATAKASVARCTSRCSTAATSLAVAGITLPNDASVGRHGSLGFERVGGFAGIGWKHGRWHDVGWYQLQLHNPHDAPPPRVGGAPGTSAPGSVAATHDGAQNGEPCNNRQQCP</sequence>
<evidence type="ECO:0000256" key="1">
    <source>
        <dbReference type="SAM" id="MobiDB-lite"/>
    </source>
</evidence>
<accession>A0A9X3RZZ6</accession>
<feature type="compositionally biased region" description="Low complexity" evidence="1">
    <location>
        <begin position="21"/>
        <end position="42"/>
    </location>
</feature>
<comment type="caution">
    <text evidence="2">The sequence shown here is derived from an EMBL/GenBank/DDBJ whole genome shotgun (WGS) entry which is preliminary data.</text>
</comment>
<protein>
    <submittedName>
        <fullName evidence="2">Uncharacterized protein</fullName>
    </submittedName>
</protein>
<dbReference type="EMBL" id="JAPDOD010000001">
    <property type="protein sequence ID" value="MDA0158776.1"/>
    <property type="molecule type" value="Genomic_DNA"/>
</dbReference>
<feature type="region of interest" description="Disordered" evidence="1">
    <location>
        <begin position="133"/>
        <end position="172"/>
    </location>
</feature>
<dbReference type="AlphaFoldDB" id="A0A9X3RZZ6"/>
<gene>
    <name evidence="2" type="ORF">OM076_00750</name>
</gene>
<feature type="region of interest" description="Disordered" evidence="1">
    <location>
        <begin position="1"/>
        <end position="42"/>
    </location>
</feature>
<keyword evidence="3" id="KW-1185">Reference proteome</keyword>
<evidence type="ECO:0000313" key="2">
    <source>
        <dbReference type="EMBL" id="MDA0158776.1"/>
    </source>
</evidence>
<dbReference type="Gene3D" id="3.40.630.30">
    <property type="match status" value="1"/>
</dbReference>
<dbReference type="Proteomes" id="UP001149140">
    <property type="component" value="Unassembled WGS sequence"/>
</dbReference>
<dbReference type="RefSeq" id="WP_270037796.1">
    <property type="nucleotide sequence ID" value="NZ_JAPDOD010000001.1"/>
</dbReference>
<feature type="compositionally biased region" description="Polar residues" evidence="1">
    <location>
        <begin position="163"/>
        <end position="172"/>
    </location>
</feature>
<organism evidence="2 3">
    <name type="scientific">Solirubrobacter ginsenosidimutans</name>
    <dbReference type="NCBI Taxonomy" id="490573"/>
    <lineage>
        <taxon>Bacteria</taxon>
        <taxon>Bacillati</taxon>
        <taxon>Actinomycetota</taxon>
        <taxon>Thermoleophilia</taxon>
        <taxon>Solirubrobacterales</taxon>
        <taxon>Solirubrobacteraceae</taxon>
        <taxon>Solirubrobacter</taxon>
    </lineage>
</organism>
<name>A0A9X3RZZ6_9ACTN</name>
<proteinExistence type="predicted"/>